<dbReference type="Proteomes" id="UP000008144">
    <property type="component" value="Chromosome 11"/>
</dbReference>
<protein>
    <submittedName>
        <fullName evidence="1">Uncharacterized protein</fullName>
    </submittedName>
</protein>
<accession>H2XYU3</accession>
<reference evidence="1" key="2">
    <citation type="journal article" date="2008" name="Genome Biol.">
        <title>Improved genome assembly and evidence-based global gene model set for the chordate Ciona intestinalis: new insight into intron and operon populations.</title>
        <authorList>
            <person name="Satou Y."/>
            <person name="Mineta K."/>
            <person name="Ogasawara M."/>
            <person name="Sasakura Y."/>
            <person name="Shoguchi E."/>
            <person name="Ueno K."/>
            <person name="Yamada L."/>
            <person name="Matsumoto J."/>
            <person name="Wasserscheid J."/>
            <person name="Dewar K."/>
            <person name="Wiley G.B."/>
            <person name="Macmil S.L."/>
            <person name="Roe B.A."/>
            <person name="Zeller R.W."/>
            <person name="Hastings K.E."/>
            <person name="Lemaire P."/>
            <person name="Lindquist E."/>
            <person name="Endo T."/>
            <person name="Hotta K."/>
            <person name="Inaba K."/>
        </authorList>
    </citation>
    <scope>NUCLEOTIDE SEQUENCE [LARGE SCALE GENOMIC DNA]</scope>
    <source>
        <strain evidence="1">wild type</strain>
    </source>
</reference>
<dbReference type="Ensembl" id="ENSCINT00000037152.1">
    <property type="protein sequence ID" value="ENSCINP00000034827.1"/>
    <property type="gene ID" value="ENSCING00000020899.1"/>
</dbReference>
<evidence type="ECO:0000313" key="1">
    <source>
        <dbReference type="Ensembl" id="ENSCINP00000034827.1"/>
    </source>
</evidence>
<dbReference type="InParanoid" id="H2XYU3"/>
<name>H2XYU3_CIOIN</name>
<evidence type="ECO:0000313" key="2">
    <source>
        <dbReference type="Proteomes" id="UP000008144"/>
    </source>
</evidence>
<reference evidence="1" key="3">
    <citation type="submission" date="2025-08" db="UniProtKB">
        <authorList>
            <consortium name="Ensembl"/>
        </authorList>
    </citation>
    <scope>IDENTIFICATION</scope>
</reference>
<sequence length="44" mass="4785">MDNQRQSTPIFIANFGLLELVVLEDVPSVAFVVTVGSVAPKHNM</sequence>
<keyword evidence="2" id="KW-1185">Reference proteome</keyword>
<dbReference type="EMBL" id="EAAA01000762">
    <property type="status" value="NOT_ANNOTATED_CDS"/>
    <property type="molecule type" value="Genomic_DNA"/>
</dbReference>
<dbReference type="AlphaFoldDB" id="H2XYU3"/>
<organism evidence="1 2">
    <name type="scientific">Ciona intestinalis</name>
    <name type="common">Transparent sea squirt</name>
    <name type="synonym">Ascidia intestinalis</name>
    <dbReference type="NCBI Taxonomy" id="7719"/>
    <lineage>
        <taxon>Eukaryota</taxon>
        <taxon>Metazoa</taxon>
        <taxon>Chordata</taxon>
        <taxon>Tunicata</taxon>
        <taxon>Ascidiacea</taxon>
        <taxon>Phlebobranchia</taxon>
        <taxon>Cionidae</taxon>
        <taxon>Ciona</taxon>
    </lineage>
</organism>
<reference evidence="1" key="4">
    <citation type="submission" date="2025-09" db="UniProtKB">
        <authorList>
            <consortium name="Ensembl"/>
        </authorList>
    </citation>
    <scope>IDENTIFICATION</scope>
</reference>
<proteinExistence type="predicted"/>
<dbReference type="HOGENOM" id="CLU_3224236_0_0_1"/>
<reference evidence="2" key="1">
    <citation type="journal article" date="2002" name="Science">
        <title>The draft genome of Ciona intestinalis: insights into chordate and vertebrate origins.</title>
        <authorList>
            <person name="Dehal P."/>
            <person name="Satou Y."/>
            <person name="Campbell R.K."/>
            <person name="Chapman J."/>
            <person name="Degnan B."/>
            <person name="De Tomaso A."/>
            <person name="Davidson B."/>
            <person name="Di Gregorio A."/>
            <person name="Gelpke M."/>
            <person name="Goodstein D.M."/>
            <person name="Harafuji N."/>
            <person name="Hastings K.E."/>
            <person name="Ho I."/>
            <person name="Hotta K."/>
            <person name="Huang W."/>
            <person name="Kawashima T."/>
            <person name="Lemaire P."/>
            <person name="Martinez D."/>
            <person name="Meinertzhagen I.A."/>
            <person name="Necula S."/>
            <person name="Nonaka M."/>
            <person name="Putnam N."/>
            <person name="Rash S."/>
            <person name="Saiga H."/>
            <person name="Satake M."/>
            <person name="Terry A."/>
            <person name="Yamada L."/>
            <person name="Wang H.G."/>
            <person name="Awazu S."/>
            <person name="Azumi K."/>
            <person name="Boore J."/>
            <person name="Branno M."/>
            <person name="Chin-Bow S."/>
            <person name="DeSantis R."/>
            <person name="Doyle S."/>
            <person name="Francino P."/>
            <person name="Keys D.N."/>
            <person name="Haga S."/>
            <person name="Hayashi H."/>
            <person name="Hino K."/>
            <person name="Imai K.S."/>
            <person name="Inaba K."/>
            <person name="Kano S."/>
            <person name="Kobayashi K."/>
            <person name="Kobayashi M."/>
            <person name="Lee B.I."/>
            <person name="Makabe K.W."/>
            <person name="Manohar C."/>
            <person name="Matassi G."/>
            <person name="Medina M."/>
            <person name="Mochizuki Y."/>
            <person name="Mount S."/>
            <person name="Morishita T."/>
            <person name="Miura S."/>
            <person name="Nakayama A."/>
            <person name="Nishizaka S."/>
            <person name="Nomoto H."/>
            <person name="Ohta F."/>
            <person name="Oishi K."/>
            <person name="Rigoutsos I."/>
            <person name="Sano M."/>
            <person name="Sasaki A."/>
            <person name="Sasakura Y."/>
            <person name="Shoguchi E."/>
            <person name="Shin-i T."/>
            <person name="Spagnuolo A."/>
            <person name="Stainier D."/>
            <person name="Suzuki M.M."/>
            <person name="Tassy O."/>
            <person name="Takatori N."/>
            <person name="Tokuoka M."/>
            <person name="Yagi K."/>
            <person name="Yoshizaki F."/>
            <person name="Wada S."/>
            <person name="Zhang C."/>
            <person name="Hyatt P.D."/>
            <person name="Larimer F."/>
            <person name="Detter C."/>
            <person name="Doggett N."/>
            <person name="Glavina T."/>
            <person name="Hawkins T."/>
            <person name="Richardson P."/>
            <person name="Lucas S."/>
            <person name="Kohara Y."/>
            <person name="Levine M."/>
            <person name="Satoh N."/>
            <person name="Rokhsar D.S."/>
        </authorList>
    </citation>
    <scope>NUCLEOTIDE SEQUENCE [LARGE SCALE GENOMIC DNA]</scope>
</reference>